<dbReference type="Gene3D" id="3.40.366.10">
    <property type="entry name" value="Malonyl-Coenzyme A Acyl Carrier Protein, domain 2"/>
    <property type="match status" value="1"/>
</dbReference>
<dbReference type="EC" id="2.3.1.39" evidence="1"/>
<dbReference type="InterPro" id="IPR016036">
    <property type="entry name" value="Malonyl_transacylase_ACP-bd"/>
</dbReference>
<evidence type="ECO:0000256" key="2">
    <source>
        <dbReference type="ARBA" id="ARBA00022679"/>
    </source>
</evidence>
<keyword evidence="3" id="KW-0012">Acyltransferase</keyword>
<evidence type="ECO:0000256" key="3">
    <source>
        <dbReference type="ARBA" id="ARBA00023315"/>
    </source>
</evidence>
<protein>
    <recommendedName>
        <fullName evidence="1">[acyl-carrier-protein] S-malonyltransferase</fullName>
        <ecNumber evidence="1">2.3.1.39</ecNumber>
    </recommendedName>
</protein>
<accession>A0A9D1L003</accession>
<dbReference type="InterPro" id="IPR016035">
    <property type="entry name" value="Acyl_Trfase/lysoPLipase"/>
</dbReference>
<dbReference type="Gene3D" id="3.30.70.250">
    <property type="entry name" value="Malonyl-CoA ACP transacylase, ACP-binding"/>
    <property type="match status" value="1"/>
</dbReference>
<reference evidence="6" key="2">
    <citation type="journal article" date="2021" name="PeerJ">
        <title>Extensive microbial diversity within the chicken gut microbiome revealed by metagenomics and culture.</title>
        <authorList>
            <person name="Gilroy R."/>
            <person name="Ravi A."/>
            <person name="Getino M."/>
            <person name="Pursley I."/>
            <person name="Horton D.L."/>
            <person name="Alikhan N.F."/>
            <person name="Baker D."/>
            <person name="Gharbi K."/>
            <person name="Hall N."/>
            <person name="Watson M."/>
            <person name="Adriaenssens E.M."/>
            <person name="Foster-Nyarko E."/>
            <person name="Jarju S."/>
            <person name="Secka A."/>
            <person name="Antonio M."/>
            <person name="Oren A."/>
            <person name="Chaudhuri R.R."/>
            <person name="La Ragione R."/>
            <person name="Hildebrand F."/>
            <person name="Pallen M.J."/>
        </authorList>
    </citation>
    <scope>NUCLEOTIDE SEQUENCE</scope>
    <source>
        <strain evidence="6">CHK195-11698</strain>
    </source>
</reference>
<dbReference type="InterPro" id="IPR001227">
    <property type="entry name" value="Ac_transferase_dom_sf"/>
</dbReference>
<evidence type="ECO:0000313" key="7">
    <source>
        <dbReference type="Proteomes" id="UP000824175"/>
    </source>
</evidence>
<gene>
    <name evidence="6" type="ORF">IAD15_08600</name>
</gene>
<dbReference type="GO" id="GO:0005829">
    <property type="term" value="C:cytosol"/>
    <property type="evidence" value="ECO:0007669"/>
    <property type="project" value="TreeGrafter"/>
</dbReference>
<dbReference type="EMBL" id="DVMJ01000072">
    <property type="protein sequence ID" value="HIU14113.1"/>
    <property type="molecule type" value="Genomic_DNA"/>
</dbReference>
<dbReference type="PANTHER" id="PTHR42681:SF1">
    <property type="entry name" value="MALONYL-COA-ACYL CARRIER PROTEIN TRANSACYLASE, MITOCHONDRIAL"/>
    <property type="match status" value="1"/>
</dbReference>
<proteinExistence type="predicted"/>
<comment type="caution">
    <text evidence="6">The sequence shown here is derived from an EMBL/GenBank/DDBJ whole genome shotgun (WGS) entry which is preliminary data.</text>
</comment>
<dbReference type="InterPro" id="IPR050858">
    <property type="entry name" value="Mal-CoA-ACP_Trans/PKS_FabD"/>
</dbReference>
<evidence type="ECO:0000313" key="6">
    <source>
        <dbReference type="EMBL" id="HIU14113.1"/>
    </source>
</evidence>
<dbReference type="SUPFAM" id="SSF55048">
    <property type="entry name" value="Probable ACP-binding domain of malonyl-CoA ACP transacylase"/>
    <property type="match status" value="1"/>
</dbReference>
<keyword evidence="2" id="KW-0808">Transferase</keyword>
<dbReference type="AlphaFoldDB" id="A0A9D1L003"/>
<feature type="domain" description="Malonyl-CoA:ACP transacylase (MAT)" evidence="5">
    <location>
        <begin position="6"/>
        <end position="179"/>
    </location>
</feature>
<dbReference type="Proteomes" id="UP000824175">
    <property type="component" value="Unassembled WGS sequence"/>
</dbReference>
<dbReference type="PANTHER" id="PTHR42681">
    <property type="entry name" value="MALONYL-COA-ACYL CARRIER PROTEIN TRANSACYLASE, MITOCHONDRIAL"/>
    <property type="match status" value="1"/>
</dbReference>
<name>A0A9D1L003_9FIRM</name>
<dbReference type="Pfam" id="PF00698">
    <property type="entry name" value="Acyl_transf_1"/>
    <property type="match status" value="1"/>
</dbReference>
<comment type="catalytic activity">
    <reaction evidence="4">
        <text>holo-[ACP] + malonyl-CoA = malonyl-[ACP] + CoA</text>
        <dbReference type="Rhea" id="RHEA:41792"/>
        <dbReference type="Rhea" id="RHEA-COMP:9623"/>
        <dbReference type="Rhea" id="RHEA-COMP:9685"/>
        <dbReference type="ChEBI" id="CHEBI:57287"/>
        <dbReference type="ChEBI" id="CHEBI:57384"/>
        <dbReference type="ChEBI" id="CHEBI:64479"/>
        <dbReference type="ChEBI" id="CHEBI:78449"/>
        <dbReference type="EC" id="2.3.1.39"/>
    </reaction>
</comment>
<reference evidence="6" key="1">
    <citation type="submission" date="2020-10" db="EMBL/GenBank/DDBJ databases">
        <authorList>
            <person name="Gilroy R."/>
        </authorList>
    </citation>
    <scope>NUCLEOTIDE SEQUENCE</scope>
    <source>
        <strain evidence="6">CHK195-11698</strain>
    </source>
</reference>
<dbReference type="GO" id="GO:0006633">
    <property type="term" value="P:fatty acid biosynthetic process"/>
    <property type="evidence" value="ECO:0007669"/>
    <property type="project" value="TreeGrafter"/>
</dbReference>
<dbReference type="GO" id="GO:0004314">
    <property type="term" value="F:[acyl-carrier-protein] S-malonyltransferase activity"/>
    <property type="evidence" value="ECO:0007669"/>
    <property type="project" value="UniProtKB-EC"/>
</dbReference>
<evidence type="ECO:0000256" key="1">
    <source>
        <dbReference type="ARBA" id="ARBA00013258"/>
    </source>
</evidence>
<dbReference type="SMART" id="SM00827">
    <property type="entry name" value="PKS_AT"/>
    <property type="match status" value="1"/>
</dbReference>
<sequence>MKLGFIFAGQGSQYVGMGKSLYDHYELAKEVYDGIDLDFDVKALSFEGPEEKLNLTEYTQPCMLAVAISAVKILKAAGITPDMVCGLSLGEYSALACAGVFDEKTAFEVIRYRGQAMADAAKGIECSMVAVLGLDRETLNTCIEEASQEGYVTISNYNCPGQLVIGGEKAAVAKVAELA</sequence>
<dbReference type="InterPro" id="IPR014043">
    <property type="entry name" value="Acyl_transferase_dom"/>
</dbReference>
<dbReference type="SUPFAM" id="SSF52151">
    <property type="entry name" value="FabD/lysophospholipase-like"/>
    <property type="match status" value="1"/>
</dbReference>
<evidence type="ECO:0000259" key="5">
    <source>
        <dbReference type="SMART" id="SM00827"/>
    </source>
</evidence>
<feature type="non-terminal residue" evidence="6">
    <location>
        <position position="179"/>
    </location>
</feature>
<organism evidence="6 7">
    <name type="scientific">Candidatus Fimiplasma intestinipullorum</name>
    <dbReference type="NCBI Taxonomy" id="2840825"/>
    <lineage>
        <taxon>Bacteria</taxon>
        <taxon>Bacillati</taxon>
        <taxon>Bacillota</taxon>
        <taxon>Clostridia</taxon>
        <taxon>Eubacteriales</taxon>
        <taxon>Candidatus Fimiplasma</taxon>
    </lineage>
</organism>
<evidence type="ECO:0000256" key="4">
    <source>
        <dbReference type="ARBA" id="ARBA00048462"/>
    </source>
</evidence>